<reference evidence="2 3" key="1">
    <citation type="journal article" date="2014" name="PLoS ONE">
        <title>De novo Genome Assembly of the Fungal Plant Pathogen Pyrenophora semeniperda.</title>
        <authorList>
            <person name="Soliai M.M."/>
            <person name="Meyer S.E."/>
            <person name="Udall J.A."/>
            <person name="Elzinga D.E."/>
            <person name="Hermansen R.A."/>
            <person name="Bodily P.M."/>
            <person name="Hart A.A."/>
            <person name="Coleman C.E."/>
        </authorList>
    </citation>
    <scope>NUCLEOTIDE SEQUENCE [LARGE SCALE GENOMIC DNA]</scope>
    <source>
        <strain evidence="2 3">CCB06</strain>
        <tissue evidence="2">Mycelium</tissue>
    </source>
</reference>
<protein>
    <submittedName>
        <fullName evidence="2">Uncharacterized protein</fullName>
    </submittedName>
</protein>
<keyword evidence="3" id="KW-1185">Reference proteome</keyword>
<feature type="transmembrane region" description="Helical" evidence="1">
    <location>
        <begin position="223"/>
        <end position="251"/>
    </location>
</feature>
<keyword evidence="1" id="KW-0812">Transmembrane</keyword>
<evidence type="ECO:0000313" key="3">
    <source>
        <dbReference type="Proteomes" id="UP000265663"/>
    </source>
</evidence>
<dbReference type="OrthoDB" id="3682837at2759"/>
<feature type="transmembrane region" description="Helical" evidence="1">
    <location>
        <begin position="54"/>
        <end position="72"/>
    </location>
</feature>
<sequence>MSIQSGWSGLWPGSMQHPIFFKVQHVLTHNSDPAEPILYLAIRTCANINNTLSMVVHLSTCCVAYACFNYFIGRRTRQTHHYSFIDGTPEGPAPRVLSSLARASQGNSRSTLYAKAIFNLALFVGIQWVIVQIMDEIASILALTYHDYLYRAAVVGLFCLIRGLKLHVDIPVRTRRTDATNYSPGFQTLQAKCRQIAQSALAVPITVVALHSRISRGEIWKHAWILFVLAIASLVIFLAVNSVALFVVTLVRWTVVVDMRGLIGFQDYKSIRDAMDGVGLSRKDAVLPLARH</sequence>
<name>A0A3M7M053_9PLEO</name>
<dbReference type="EMBL" id="KE747814">
    <property type="protein sequence ID" value="RMZ67828.1"/>
    <property type="molecule type" value="Genomic_DNA"/>
</dbReference>
<dbReference type="AlphaFoldDB" id="A0A3M7M053"/>
<feature type="transmembrane region" description="Helical" evidence="1">
    <location>
        <begin position="112"/>
        <end position="133"/>
    </location>
</feature>
<gene>
    <name evidence="2" type="ORF">GMOD_00003867</name>
</gene>
<evidence type="ECO:0000256" key="1">
    <source>
        <dbReference type="SAM" id="Phobius"/>
    </source>
</evidence>
<proteinExistence type="predicted"/>
<dbReference type="Proteomes" id="UP000265663">
    <property type="component" value="Unassembled WGS sequence"/>
</dbReference>
<keyword evidence="1" id="KW-0472">Membrane</keyword>
<accession>A0A3M7M053</accession>
<evidence type="ECO:0000313" key="2">
    <source>
        <dbReference type="EMBL" id="RMZ67828.1"/>
    </source>
</evidence>
<feature type="transmembrane region" description="Helical" evidence="1">
    <location>
        <begin position="148"/>
        <end position="166"/>
    </location>
</feature>
<organism evidence="2 3">
    <name type="scientific">Pyrenophora seminiperda CCB06</name>
    <dbReference type="NCBI Taxonomy" id="1302712"/>
    <lineage>
        <taxon>Eukaryota</taxon>
        <taxon>Fungi</taxon>
        <taxon>Dikarya</taxon>
        <taxon>Ascomycota</taxon>
        <taxon>Pezizomycotina</taxon>
        <taxon>Dothideomycetes</taxon>
        <taxon>Pleosporomycetidae</taxon>
        <taxon>Pleosporales</taxon>
        <taxon>Pleosporineae</taxon>
        <taxon>Pleosporaceae</taxon>
        <taxon>Pyrenophora</taxon>
    </lineage>
</organism>
<keyword evidence="1" id="KW-1133">Transmembrane helix</keyword>